<dbReference type="EMBL" id="BAABGP010000012">
    <property type="protein sequence ID" value="GAA4484673.1"/>
    <property type="molecule type" value="Genomic_DNA"/>
</dbReference>
<sequence>MPRERKPPKDMPDVVAHAIRAISPHARAEIVRFLRAHPDSTAGEIIDGTEINRDALKKTLPVLEETGFLRVDIDGDRARRTVRYSIDEASFAQAFDLLGGYLRSDSGTL</sequence>
<dbReference type="InterPro" id="IPR036390">
    <property type="entry name" value="WH_DNA-bd_sf"/>
</dbReference>
<organism evidence="1 2">
    <name type="scientific">Microbacterium panaciterrae</name>
    <dbReference type="NCBI Taxonomy" id="985759"/>
    <lineage>
        <taxon>Bacteria</taxon>
        <taxon>Bacillati</taxon>
        <taxon>Actinomycetota</taxon>
        <taxon>Actinomycetes</taxon>
        <taxon>Micrococcales</taxon>
        <taxon>Microbacteriaceae</taxon>
        <taxon>Microbacterium</taxon>
    </lineage>
</organism>
<dbReference type="SUPFAM" id="SSF46785">
    <property type="entry name" value="Winged helix' DNA-binding domain"/>
    <property type="match status" value="1"/>
</dbReference>
<protein>
    <recommendedName>
        <fullName evidence="3">HTH arsR-type domain-containing protein</fullName>
    </recommendedName>
</protein>
<dbReference type="RefSeq" id="WP_345186225.1">
    <property type="nucleotide sequence ID" value="NZ_BAABGP010000012.1"/>
</dbReference>
<evidence type="ECO:0008006" key="3">
    <source>
        <dbReference type="Google" id="ProtNLM"/>
    </source>
</evidence>
<name>A0ABP8PCW0_9MICO</name>
<reference evidence="2" key="1">
    <citation type="journal article" date="2019" name="Int. J. Syst. Evol. Microbiol.">
        <title>The Global Catalogue of Microorganisms (GCM) 10K type strain sequencing project: providing services to taxonomists for standard genome sequencing and annotation.</title>
        <authorList>
            <consortium name="The Broad Institute Genomics Platform"/>
            <consortium name="The Broad Institute Genome Sequencing Center for Infectious Disease"/>
            <person name="Wu L."/>
            <person name="Ma J."/>
        </authorList>
    </citation>
    <scope>NUCLEOTIDE SEQUENCE [LARGE SCALE GENOMIC DNA]</scope>
    <source>
        <strain evidence="2">JCM 17839</strain>
    </source>
</reference>
<evidence type="ECO:0000313" key="1">
    <source>
        <dbReference type="EMBL" id="GAA4484673.1"/>
    </source>
</evidence>
<comment type="caution">
    <text evidence="1">The sequence shown here is derived from an EMBL/GenBank/DDBJ whole genome shotgun (WGS) entry which is preliminary data.</text>
</comment>
<gene>
    <name evidence="1" type="ORF">GCM10023171_17910</name>
</gene>
<proteinExistence type="predicted"/>
<dbReference type="Proteomes" id="UP001500731">
    <property type="component" value="Unassembled WGS sequence"/>
</dbReference>
<accession>A0ABP8PCW0</accession>
<dbReference type="InterPro" id="IPR036388">
    <property type="entry name" value="WH-like_DNA-bd_sf"/>
</dbReference>
<keyword evidence="2" id="KW-1185">Reference proteome</keyword>
<evidence type="ECO:0000313" key="2">
    <source>
        <dbReference type="Proteomes" id="UP001500731"/>
    </source>
</evidence>
<dbReference type="Gene3D" id="1.10.10.10">
    <property type="entry name" value="Winged helix-like DNA-binding domain superfamily/Winged helix DNA-binding domain"/>
    <property type="match status" value="1"/>
</dbReference>